<keyword evidence="1" id="KW-1133">Transmembrane helix</keyword>
<organism evidence="2">
    <name type="scientific">viral metagenome</name>
    <dbReference type="NCBI Taxonomy" id="1070528"/>
    <lineage>
        <taxon>unclassified sequences</taxon>
        <taxon>metagenomes</taxon>
        <taxon>organismal metagenomes</taxon>
    </lineage>
</organism>
<dbReference type="EMBL" id="MN739215">
    <property type="protein sequence ID" value="QHS93973.1"/>
    <property type="molecule type" value="Genomic_DNA"/>
</dbReference>
<feature type="transmembrane region" description="Helical" evidence="1">
    <location>
        <begin position="154"/>
        <end position="172"/>
    </location>
</feature>
<keyword evidence="1" id="KW-0472">Membrane</keyword>
<evidence type="ECO:0000313" key="2">
    <source>
        <dbReference type="EMBL" id="QHS93973.1"/>
    </source>
</evidence>
<name>A0A6C0BRT1_9ZZZZ</name>
<dbReference type="AlphaFoldDB" id="A0A6C0BRT1"/>
<evidence type="ECO:0000256" key="1">
    <source>
        <dbReference type="SAM" id="Phobius"/>
    </source>
</evidence>
<feature type="transmembrane region" description="Helical" evidence="1">
    <location>
        <begin position="184"/>
        <end position="202"/>
    </location>
</feature>
<proteinExistence type="predicted"/>
<sequence>MVINIQKCLYRYAYSYARKCQKIFFFIYVNKYIKKHIKYRDEKHKSEYEYDVLIILNDSENMYNVIDELKKENNSFTQFLYQKNIDIYTNRKSRYIFRMLSDDQHVQNLTNEYNAITNIKYVEIIDNIVNFSVKFQEVFSKSDLTAKTKIQEHWFMRLPIYTTCVTIIYAVNIIDMNKNDWTRMIFMTIAYFLSLYLVALRFNQSVSAETKKYASELYSKEKNRLYISLMNKTKQ</sequence>
<protein>
    <submittedName>
        <fullName evidence="2">Uncharacterized protein</fullName>
    </submittedName>
</protein>
<reference evidence="2" key="1">
    <citation type="journal article" date="2020" name="Nature">
        <title>Giant virus diversity and host interactions through global metagenomics.</title>
        <authorList>
            <person name="Schulz F."/>
            <person name="Roux S."/>
            <person name="Paez-Espino D."/>
            <person name="Jungbluth S."/>
            <person name="Walsh D.A."/>
            <person name="Denef V.J."/>
            <person name="McMahon K.D."/>
            <person name="Konstantinidis K.T."/>
            <person name="Eloe-Fadrosh E.A."/>
            <person name="Kyrpides N.C."/>
            <person name="Woyke T."/>
        </authorList>
    </citation>
    <scope>NUCLEOTIDE SEQUENCE</scope>
    <source>
        <strain evidence="2">GVMAG-M-3300018416-26</strain>
    </source>
</reference>
<keyword evidence="1" id="KW-0812">Transmembrane</keyword>
<accession>A0A6C0BRT1</accession>